<dbReference type="EMBL" id="LKCW01000058">
    <property type="protein sequence ID" value="KPM41876.1"/>
    <property type="molecule type" value="Genomic_DNA"/>
</dbReference>
<dbReference type="Proteomes" id="UP000050424">
    <property type="component" value="Unassembled WGS sequence"/>
</dbReference>
<gene>
    <name evidence="2" type="ORF">AK830_g4722</name>
</gene>
<accession>A0A0N8H7I6</accession>
<dbReference type="STRING" id="78410.A0A0N8H7I6"/>
<evidence type="ECO:0000313" key="2">
    <source>
        <dbReference type="EMBL" id="KPM41876.1"/>
    </source>
</evidence>
<name>A0A0N8H7I6_9HYPO</name>
<reference evidence="2 3" key="1">
    <citation type="submission" date="2015-09" db="EMBL/GenBank/DDBJ databases">
        <title>Draft genome of a European isolate of the apple canker pathogen Neonectria ditissima.</title>
        <authorList>
            <person name="Gomez-Cortecero A."/>
            <person name="Harrison R.J."/>
            <person name="Armitage A.D."/>
        </authorList>
    </citation>
    <scope>NUCLEOTIDE SEQUENCE [LARGE SCALE GENOMIC DNA]</scope>
    <source>
        <strain evidence="2 3">R09/05</strain>
    </source>
</reference>
<organism evidence="2 3">
    <name type="scientific">Neonectria ditissima</name>
    <dbReference type="NCBI Taxonomy" id="78410"/>
    <lineage>
        <taxon>Eukaryota</taxon>
        <taxon>Fungi</taxon>
        <taxon>Dikarya</taxon>
        <taxon>Ascomycota</taxon>
        <taxon>Pezizomycotina</taxon>
        <taxon>Sordariomycetes</taxon>
        <taxon>Hypocreomycetidae</taxon>
        <taxon>Hypocreales</taxon>
        <taxon>Nectriaceae</taxon>
        <taxon>Neonectria</taxon>
    </lineage>
</organism>
<dbReference type="AlphaFoldDB" id="A0A0N8H7I6"/>
<feature type="compositionally biased region" description="Polar residues" evidence="1">
    <location>
        <begin position="113"/>
        <end position="122"/>
    </location>
</feature>
<sequence>MCYYEQIRWACGYWRWGRFRQQCDKECGTGETCDLKIVYEIRTEPDVCELCYNTEEKQRQYDEMHRDLQRWQHEGNRSATIERTTHRMQEIMGQISRMRVEHDHRVRSHGQDPDTTGGSELATSHPAGPVLSSTSLPRPDLPAGLPIPSEAEAETTKLSSASKTGAEPSKIGQETPESVASKEDAISYGSLNSVSEALAYNNVDLLSDFLEQRPEIASSGDYGWIAELKDIGYSSTEIAGLLYERANDSPWIYFESKRIAFAFLIPHRHIKGCAHQLLESSSESSPKGVLGPSPALNSDLEVVRLIEEYCGLGGVAPSSRDPRRWNGTAEFQEENSVALIRHHLSSSSTASIQDTISRLLQVARNFGNAIRTAQDAGFCCDSFTILCISSTRPEAICPELQLSRIKLSWAQEITSCVRFLDFGDGEGHKVMKRVLYSECRGILSHVLDTSHFHKIQTTEDILNVVSLTLQFLSLGFLSYTQAHIGMLQPFFLDTPLRRLVLLGTQATPELYITASLVELTCLSGMTEGPVIAFGGSSLEGHVGTMETRKYDVRAFPQDILDTWGPGELVYRPEDKETFLAIKIGHGYICPPSQDGTVGKYHWDGSVNFLPTSPSLKPDKEIVIGSLISENLHCNNDEKKCWQESARRFDQLGVYDSYYKRSEVQGGFQLGWDQLAITSNVVWAKRPGRTIKDKSFETGAYMSSSFLEFYWGVRVSFCTGVAQRVLLRELVADLLPAFAECSSSQTHKSWWDKLSGPEHQIIERFKGTVLPEVSLSDWLENLPKDLRKFVRALIKHIFDTLKDTGLSPDGRYFSVAWPQRGFVTRGFRVSVNEHNRWMPMLADSADCATFAYISNNCLEVGDFKCRGPNPSWQDRVHLLETAVHCPVSTGSWGLQPEQAYFFHKVDNELFWVKARRDAAAGTLPVALVRTISIRSLPSDVIRRLLFTGGRRMQRLLRERDLTWVTAENVYVL</sequence>
<dbReference type="OrthoDB" id="428577at2759"/>
<feature type="compositionally biased region" description="Basic and acidic residues" evidence="1">
    <location>
        <begin position="102"/>
        <end position="112"/>
    </location>
</feature>
<proteinExistence type="predicted"/>
<comment type="caution">
    <text evidence="2">The sequence shown here is derived from an EMBL/GenBank/DDBJ whole genome shotgun (WGS) entry which is preliminary data.</text>
</comment>
<keyword evidence="3" id="KW-1185">Reference proteome</keyword>
<protein>
    <submittedName>
        <fullName evidence="2">Uncharacterized protein</fullName>
    </submittedName>
</protein>
<feature type="region of interest" description="Disordered" evidence="1">
    <location>
        <begin position="102"/>
        <end position="182"/>
    </location>
</feature>
<evidence type="ECO:0000256" key="1">
    <source>
        <dbReference type="SAM" id="MobiDB-lite"/>
    </source>
</evidence>
<evidence type="ECO:0000313" key="3">
    <source>
        <dbReference type="Proteomes" id="UP000050424"/>
    </source>
</evidence>